<dbReference type="AlphaFoldDB" id="A0A7L7KYE5"/>
<dbReference type="Proteomes" id="UP000514410">
    <property type="component" value="Chromosome"/>
</dbReference>
<accession>A0A7L7KYE5</accession>
<keyword evidence="3" id="KW-0677">Repeat</keyword>
<dbReference type="Pfam" id="PF00132">
    <property type="entry name" value="Hexapep"/>
    <property type="match status" value="1"/>
</dbReference>
<dbReference type="PANTHER" id="PTHR23416">
    <property type="entry name" value="SIALIC ACID SYNTHASE-RELATED"/>
    <property type="match status" value="1"/>
</dbReference>
<keyword evidence="2 4" id="KW-0808">Transferase</keyword>
<dbReference type="KEGG" id="cpab:G6534_04920"/>
<protein>
    <submittedName>
        <fullName evidence="4">Sugar O-acetyltransferase</fullName>
    </submittedName>
</protein>
<evidence type="ECO:0000313" key="5">
    <source>
        <dbReference type="Proteomes" id="UP000514410"/>
    </source>
</evidence>
<keyword evidence="5" id="KW-1185">Reference proteome</keyword>
<gene>
    <name evidence="4" type="ORF">G6534_04920</name>
</gene>
<evidence type="ECO:0000256" key="2">
    <source>
        <dbReference type="ARBA" id="ARBA00022679"/>
    </source>
</evidence>
<evidence type="ECO:0000256" key="3">
    <source>
        <dbReference type="ARBA" id="ARBA00022737"/>
    </source>
</evidence>
<proteinExistence type="inferred from homology"/>
<dbReference type="InterPro" id="IPR001451">
    <property type="entry name" value="Hexapep"/>
</dbReference>
<sequence length="199" mass="22117">MAESLKVFKDALKGQTIIYNSSEYDELEPIVQKDIEILRKYNQTTHSYEESQSLLDELFEQKNENLTIMPPFNVDFGPQVNLGKNIYINKNVNMVSLGGVNIEDNVLIGPKAIIISINHDQNEKNRRNLIPKSVHLKKNSWIGAGAIVLPGITIGKNSIVGAGSVVTKDVPDNAVVVGNPAKVIKKLENENKRGNRNEK</sequence>
<reference evidence="4 5" key="1">
    <citation type="submission" date="2020-02" db="EMBL/GenBank/DDBJ databases">
        <title>Complete Genome Sequence of Lactobacillus sp. NFFJ11 Isolated from animal feed.</title>
        <authorList>
            <person name="Jung J.Y."/>
        </authorList>
    </citation>
    <scope>NUCLEOTIDE SEQUENCE [LARGE SCALE GENOMIC DNA]</scope>
    <source>
        <strain evidence="4 5">NFFJ11</strain>
    </source>
</reference>
<dbReference type="InterPro" id="IPR011004">
    <property type="entry name" value="Trimer_LpxA-like_sf"/>
</dbReference>
<organism evidence="4 5">
    <name type="scientific">Companilactobacillus pabuli</name>
    <dbReference type="NCBI Taxonomy" id="2714036"/>
    <lineage>
        <taxon>Bacteria</taxon>
        <taxon>Bacillati</taxon>
        <taxon>Bacillota</taxon>
        <taxon>Bacilli</taxon>
        <taxon>Lactobacillales</taxon>
        <taxon>Lactobacillaceae</taxon>
        <taxon>Companilactobacillus</taxon>
    </lineage>
</organism>
<comment type="similarity">
    <text evidence="1">Belongs to the transferase hexapeptide repeat family.</text>
</comment>
<dbReference type="InterPro" id="IPR051159">
    <property type="entry name" value="Hexapeptide_acetyltransf"/>
</dbReference>
<dbReference type="RefSeq" id="WP_059073388.1">
    <property type="nucleotide sequence ID" value="NZ_CP049366.1"/>
</dbReference>
<dbReference type="EMBL" id="CP049366">
    <property type="protein sequence ID" value="QMT84004.1"/>
    <property type="molecule type" value="Genomic_DNA"/>
</dbReference>
<evidence type="ECO:0000313" key="4">
    <source>
        <dbReference type="EMBL" id="QMT84004.1"/>
    </source>
</evidence>
<dbReference type="Gene3D" id="2.160.10.10">
    <property type="entry name" value="Hexapeptide repeat proteins"/>
    <property type="match status" value="1"/>
</dbReference>
<evidence type="ECO:0000256" key="1">
    <source>
        <dbReference type="ARBA" id="ARBA00007274"/>
    </source>
</evidence>
<dbReference type="PROSITE" id="PS00101">
    <property type="entry name" value="HEXAPEP_TRANSFERASES"/>
    <property type="match status" value="1"/>
</dbReference>
<name>A0A7L7KYE5_9LACO</name>
<dbReference type="InterPro" id="IPR018357">
    <property type="entry name" value="Hexapep_transf_CS"/>
</dbReference>
<dbReference type="SUPFAM" id="SSF51161">
    <property type="entry name" value="Trimeric LpxA-like enzymes"/>
    <property type="match status" value="1"/>
</dbReference>
<dbReference type="PANTHER" id="PTHR23416:SF23">
    <property type="entry name" value="ACETYLTRANSFERASE C18B11.09C-RELATED"/>
    <property type="match status" value="1"/>
</dbReference>
<dbReference type="GO" id="GO:0008374">
    <property type="term" value="F:O-acyltransferase activity"/>
    <property type="evidence" value="ECO:0007669"/>
    <property type="project" value="TreeGrafter"/>
</dbReference>